<sequence>MGLNWLILVLVLATSHGQLLPENSCSMYFKYVNNGDSFGGEVTLPTLVQGRNRVDDAFVGGILPYPDEQTIRSNVASPKYRITFWPHPTTGILPKLTRLAFNDATLCTASEYNAPNSYFNRFYEFNILGRIRSQPPTSSAVFNPFSDDEPDVSVKTIFFDQTGQLPWRRLPTVETKSTDPPPVRWPTDTLTPQRAPLIWEFRPDITTTTARLQPPAPTAPPPPSQPANPPPTPAPTSPPVFQPSFTTSPNAFRGCGIQGRVTPFIHNGTPFPRGGYPWLAAIYHTERFALDFKCGGSLVSRTQVITAAHCVYRIKEENVHVELGRYDLKDFIEDGAVKRKVTGILVHPDFSTLTTADADIAILTMHKTVDFDDIISPICLWQESDSETVAITGSVAGWGKDENGNTMSQFPRVAQAKIVTMTECLTSWIAVQRITKRTLCAGNRDGSGPCIGDSGGGLMVKKNNRWLLRGIVSLGERATNGQCSLDQYVLYCDLSEHVSWINENVRWLS</sequence>
<dbReference type="PANTHER" id="PTHR24260">
    <property type="match status" value="1"/>
</dbReference>
<evidence type="ECO:0000256" key="5">
    <source>
        <dbReference type="ARBA" id="ARBA00022801"/>
    </source>
</evidence>
<feature type="signal peptide" evidence="10">
    <location>
        <begin position="1"/>
        <end position="17"/>
    </location>
</feature>
<keyword evidence="13" id="KW-1185">Reference proteome</keyword>
<feature type="region of interest" description="Disordered" evidence="9">
    <location>
        <begin position="210"/>
        <end position="245"/>
    </location>
</feature>
<evidence type="ECO:0000259" key="11">
    <source>
        <dbReference type="PROSITE" id="PS50240"/>
    </source>
</evidence>
<dbReference type="PANTHER" id="PTHR24260:SF143">
    <property type="entry name" value="SERINE PROTEASE GD-LIKE PROTEIN"/>
    <property type="match status" value="1"/>
</dbReference>
<keyword evidence="4 10" id="KW-0732">Signal</keyword>
<dbReference type="AlphaFoldDB" id="B4N9J1"/>
<accession>B4N9J1</accession>
<dbReference type="InterPro" id="IPR009003">
    <property type="entry name" value="Peptidase_S1_PA"/>
</dbReference>
<dbReference type="Pfam" id="PF00089">
    <property type="entry name" value="Trypsin"/>
    <property type="match status" value="1"/>
</dbReference>
<dbReference type="EMBL" id="CH964232">
    <property type="protein sequence ID" value="EDW81667.2"/>
    <property type="molecule type" value="Genomic_DNA"/>
</dbReference>
<dbReference type="PROSITE" id="PS50240">
    <property type="entry name" value="TRYPSIN_DOM"/>
    <property type="match status" value="1"/>
</dbReference>
<dbReference type="eggNOG" id="KOG3627">
    <property type="taxonomic scope" value="Eukaryota"/>
</dbReference>
<keyword evidence="3" id="KW-0645">Protease</keyword>
<feature type="domain" description="Peptidase S1" evidence="11">
    <location>
        <begin position="265"/>
        <end position="506"/>
    </location>
</feature>
<dbReference type="Proteomes" id="UP000007798">
    <property type="component" value="Unassembled WGS sequence"/>
</dbReference>
<dbReference type="GO" id="GO:0004252">
    <property type="term" value="F:serine-type endopeptidase activity"/>
    <property type="evidence" value="ECO:0007669"/>
    <property type="project" value="InterPro"/>
</dbReference>
<evidence type="ECO:0000256" key="6">
    <source>
        <dbReference type="ARBA" id="ARBA00022825"/>
    </source>
</evidence>
<dbReference type="PRINTS" id="PR00722">
    <property type="entry name" value="CHYMOTRYPSIN"/>
</dbReference>
<organism evidence="12 13">
    <name type="scientific">Drosophila willistoni</name>
    <name type="common">Fruit fly</name>
    <dbReference type="NCBI Taxonomy" id="7260"/>
    <lineage>
        <taxon>Eukaryota</taxon>
        <taxon>Metazoa</taxon>
        <taxon>Ecdysozoa</taxon>
        <taxon>Arthropoda</taxon>
        <taxon>Hexapoda</taxon>
        <taxon>Insecta</taxon>
        <taxon>Pterygota</taxon>
        <taxon>Neoptera</taxon>
        <taxon>Endopterygota</taxon>
        <taxon>Diptera</taxon>
        <taxon>Brachycera</taxon>
        <taxon>Muscomorpha</taxon>
        <taxon>Ephydroidea</taxon>
        <taxon>Drosophilidae</taxon>
        <taxon>Drosophila</taxon>
        <taxon>Sophophora</taxon>
    </lineage>
</organism>
<dbReference type="SUPFAM" id="SSF50494">
    <property type="entry name" value="Trypsin-like serine proteases"/>
    <property type="match status" value="1"/>
</dbReference>
<dbReference type="SMART" id="SM00020">
    <property type="entry name" value="Tryp_SPc"/>
    <property type="match status" value="1"/>
</dbReference>
<dbReference type="InterPro" id="IPR051333">
    <property type="entry name" value="CLIP_Serine_Protease"/>
</dbReference>
<dbReference type="HOGENOM" id="CLU_006842_16_1_1"/>
<dbReference type="OrthoDB" id="238681at2759"/>
<keyword evidence="6" id="KW-0720">Serine protease</keyword>
<keyword evidence="8" id="KW-1015">Disulfide bond</keyword>
<gene>
    <name evidence="12" type="primary">Dwil\GK10898</name>
    <name evidence="12" type="ORF">Dwil_GK10898</name>
</gene>
<comment type="subcellular location">
    <subcellularLocation>
        <location evidence="1">Secreted</location>
    </subcellularLocation>
</comment>
<dbReference type="InterPro" id="IPR001254">
    <property type="entry name" value="Trypsin_dom"/>
</dbReference>
<dbReference type="InterPro" id="IPR031986">
    <property type="entry name" value="GD_N"/>
</dbReference>
<evidence type="ECO:0000313" key="13">
    <source>
        <dbReference type="Proteomes" id="UP000007798"/>
    </source>
</evidence>
<evidence type="ECO:0000256" key="1">
    <source>
        <dbReference type="ARBA" id="ARBA00004613"/>
    </source>
</evidence>
<dbReference type="InterPro" id="IPR001314">
    <property type="entry name" value="Peptidase_S1A"/>
</dbReference>
<dbReference type="SMR" id="B4N9J1"/>
<evidence type="ECO:0000256" key="7">
    <source>
        <dbReference type="ARBA" id="ARBA00023145"/>
    </source>
</evidence>
<dbReference type="InParanoid" id="B4N9J1"/>
<evidence type="ECO:0000256" key="9">
    <source>
        <dbReference type="SAM" id="MobiDB-lite"/>
    </source>
</evidence>
<dbReference type="GO" id="GO:0006508">
    <property type="term" value="P:proteolysis"/>
    <property type="evidence" value="ECO:0007669"/>
    <property type="project" value="UniProtKB-KW"/>
</dbReference>
<keyword evidence="7" id="KW-0865">Zymogen</keyword>
<evidence type="ECO:0000313" key="12">
    <source>
        <dbReference type="EMBL" id="EDW81667.2"/>
    </source>
</evidence>
<dbReference type="CDD" id="cd00190">
    <property type="entry name" value="Tryp_SPc"/>
    <property type="match status" value="1"/>
</dbReference>
<keyword evidence="2" id="KW-0964">Secreted</keyword>
<dbReference type="InterPro" id="IPR043504">
    <property type="entry name" value="Peptidase_S1_PA_chymotrypsin"/>
</dbReference>
<feature type="compositionally biased region" description="Pro residues" evidence="9">
    <location>
        <begin position="214"/>
        <end position="241"/>
    </location>
</feature>
<dbReference type="FunFam" id="2.40.10.10:FF:000146">
    <property type="entry name" value="Serine protease 53"/>
    <property type="match status" value="1"/>
</dbReference>
<dbReference type="STRING" id="7260.B4N9J1"/>
<evidence type="ECO:0000256" key="2">
    <source>
        <dbReference type="ARBA" id="ARBA00022525"/>
    </source>
</evidence>
<dbReference type="MEROPS" id="S01.A52"/>
<keyword evidence="5" id="KW-0378">Hydrolase</keyword>
<dbReference type="Pfam" id="PF16030">
    <property type="entry name" value="GD_N"/>
    <property type="match status" value="1"/>
</dbReference>
<reference evidence="12 13" key="1">
    <citation type="journal article" date="2007" name="Nature">
        <title>Evolution of genes and genomes on the Drosophila phylogeny.</title>
        <authorList>
            <consortium name="Drosophila 12 Genomes Consortium"/>
            <person name="Clark A.G."/>
            <person name="Eisen M.B."/>
            <person name="Smith D.R."/>
            <person name="Bergman C.M."/>
            <person name="Oliver B."/>
            <person name="Markow T.A."/>
            <person name="Kaufman T.C."/>
            <person name="Kellis M."/>
            <person name="Gelbart W."/>
            <person name="Iyer V.N."/>
            <person name="Pollard D.A."/>
            <person name="Sackton T.B."/>
            <person name="Larracuente A.M."/>
            <person name="Singh N.D."/>
            <person name="Abad J.P."/>
            <person name="Abt D.N."/>
            <person name="Adryan B."/>
            <person name="Aguade M."/>
            <person name="Akashi H."/>
            <person name="Anderson W.W."/>
            <person name="Aquadro C.F."/>
            <person name="Ardell D.H."/>
            <person name="Arguello R."/>
            <person name="Artieri C.G."/>
            <person name="Barbash D.A."/>
            <person name="Barker D."/>
            <person name="Barsanti P."/>
            <person name="Batterham P."/>
            <person name="Batzoglou S."/>
            <person name="Begun D."/>
            <person name="Bhutkar A."/>
            <person name="Blanco E."/>
            <person name="Bosak S.A."/>
            <person name="Bradley R.K."/>
            <person name="Brand A.D."/>
            <person name="Brent M.R."/>
            <person name="Brooks A.N."/>
            <person name="Brown R.H."/>
            <person name="Butlin R.K."/>
            <person name="Caggese C."/>
            <person name="Calvi B.R."/>
            <person name="Bernardo de Carvalho A."/>
            <person name="Caspi A."/>
            <person name="Castrezana S."/>
            <person name="Celniker S.E."/>
            <person name="Chang J.L."/>
            <person name="Chapple C."/>
            <person name="Chatterji S."/>
            <person name="Chinwalla A."/>
            <person name="Civetta A."/>
            <person name="Clifton S.W."/>
            <person name="Comeron J.M."/>
            <person name="Costello J.C."/>
            <person name="Coyne J.A."/>
            <person name="Daub J."/>
            <person name="David R.G."/>
            <person name="Delcher A.L."/>
            <person name="Delehaunty K."/>
            <person name="Do C.B."/>
            <person name="Ebling H."/>
            <person name="Edwards K."/>
            <person name="Eickbush T."/>
            <person name="Evans J.D."/>
            <person name="Filipski A."/>
            <person name="Findeiss S."/>
            <person name="Freyhult E."/>
            <person name="Fulton L."/>
            <person name="Fulton R."/>
            <person name="Garcia A.C."/>
            <person name="Gardiner A."/>
            <person name="Garfield D.A."/>
            <person name="Garvin B.E."/>
            <person name="Gibson G."/>
            <person name="Gilbert D."/>
            <person name="Gnerre S."/>
            <person name="Godfrey J."/>
            <person name="Good R."/>
            <person name="Gotea V."/>
            <person name="Gravely B."/>
            <person name="Greenberg A.J."/>
            <person name="Griffiths-Jones S."/>
            <person name="Gross S."/>
            <person name="Guigo R."/>
            <person name="Gustafson E.A."/>
            <person name="Haerty W."/>
            <person name="Hahn M.W."/>
            <person name="Halligan D.L."/>
            <person name="Halpern A.L."/>
            <person name="Halter G.M."/>
            <person name="Han M.V."/>
            <person name="Heger A."/>
            <person name="Hillier L."/>
            <person name="Hinrichs A.S."/>
            <person name="Holmes I."/>
            <person name="Hoskins R.A."/>
            <person name="Hubisz M.J."/>
            <person name="Hultmark D."/>
            <person name="Huntley M.A."/>
            <person name="Jaffe D.B."/>
            <person name="Jagadeeshan S."/>
            <person name="Jeck W.R."/>
            <person name="Johnson J."/>
            <person name="Jones C.D."/>
            <person name="Jordan W.C."/>
            <person name="Karpen G.H."/>
            <person name="Kataoka E."/>
            <person name="Keightley P.D."/>
            <person name="Kheradpour P."/>
            <person name="Kirkness E.F."/>
            <person name="Koerich L.B."/>
            <person name="Kristiansen K."/>
            <person name="Kudrna D."/>
            <person name="Kulathinal R.J."/>
            <person name="Kumar S."/>
            <person name="Kwok R."/>
            <person name="Lander E."/>
            <person name="Langley C.H."/>
            <person name="Lapoint R."/>
            <person name="Lazzaro B.P."/>
            <person name="Lee S.J."/>
            <person name="Levesque L."/>
            <person name="Li R."/>
            <person name="Lin C.F."/>
            <person name="Lin M.F."/>
            <person name="Lindblad-Toh K."/>
            <person name="Llopart A."/>
            <person name="Long M."/>
            <person name="Low L."/>
            <person name="Lozovsky E."/>
            <person name="Lu J."/>
            <person name="Luo M."/>
            <person name="Machado C.A."/>
            <person name="Makalowski W."/>
            <person name="Marzo M."/>
            <person name="Matsuda M."/>
            <person name="Matzkin L."/>
            <person name="McAllister B."/>
            <person name="McBride C.S."/>
            <person name="McKernan B."/>
            <person name="McKernan K."/>
            <person name="Mendez-Lago M."/>
            <person name="Minx P."/>
            <person name="Mollenhauer M.U."/>
            <person name="Montooth K."/>
            <person name="Mount S.M."/>
            <person name="Mu X."/>
            <person name="Myers E."/>
            <person name="Negre B."/>
            <person name="Newfeld S."/>
            <person name="Nielsen R."/>
            <person name="Noor M.A."/>
            <person name="O'Grady P."/>
            <person name="Pachter L."/>
            <person name="Papaceit M."/>
            <person name="Parisi M.J."/>
            <person name="Parisi M."/>
            <person name="Parts L."/>
            <person name="Pedersen J.S."/>
            <person name="Pesole G."/>
            <person name="Phillippy A.M."/>
            <person name="Ponting C.P."/>
            <person name="Pop M."/>
            <person name="Porcelli D."/>
            <person name="Powell J.R."/>
            <person name="Prohaska S."/>
            <person name="Pruitt K."/>
            <person name="Puig M."/>
            <person name="Quesneville H."/>
            <person name="Ram K.R."/>
            <person name="Rand D."/>
            <person name="Rasmussen M.D."/>
            <person name="Reed L.K."/>
            <person name="Reenan R."/>
            <person name="Reily A."/>
            <person name="Remington K.A."/>
            <person name="Rieger T.T."/>
            <person name="Ritchie M.G."/>
            <person name="Robin C."/>
            <person name="Rogers Y.H."/>
            <person name="Rohde C."/>
            <person name="Rozas J."/>
            <person name="Rubenfield M.J."/>
            <person name="Ruiz A."/>
            <person name="Russo S."/>
            <person name="Salzberg S.L."/>
            <person name="Sanchez-Gracia A."/>
            <person name="Saranga D.J."/>
            <person name="Sato H."/>
            <person name="Schaeffer S.W."/>
            <person name="Schatz M.C."/>
            <person name="Schlenke T."/>
            <person name="Schwartz R."/>
            <person name="Segarra C."/>
            <person name="Singh R.S."/>
            <person name="Sirot L."/>
            <person name="Sirota M."/>
            <person name="Sisneros N.B."/>
            <person name="Smith C.D."/>
            <person name="Smith T.F."/>
            <person name="Spieth J."/>
            <person name="Stage D.E."/>
            <person name="Stark A."/>
            <person name="Stephan W."/>
            <person name="Strausberg R.L."/>
            <person name="Strempel S."/>
            <person name="Sturgill D."/>
            <person name="Sutton G."/>
            <person name="Sutton G.G."/>
            <person name="Tao W."/>
            <person name="Teichmann S."/>
            <person name="Tobari Y.N."/>
            <person name="Tomimura Y."/>
            <person name="Tsolas J.M."/>
            <person name="Valente V.L."/>
            <person name="Venter E."/>
            <person name="Venter J.C."/>
            <person name="Vicario S."/>
            <person name="Vieira F.G."/>
            <person name="Vilella A.J."/>
            <person name="Villasante A."/>
            <person name="Walenz B."/>
            <person name="Wang J."/>
            <person name="Wasserman M."/>
            <person name="Watts T."/>
            <person name="Wilson D."/>
            <person name="Wilson R.K."/>
            <person name="Wing R.A."/>
            <person name="Wolfner M.F."/>
            <person name="Wong A."/>
            <person name="Wong G.K."/>
            <person name="Wu C.I."/>
            <person name="Wu G."/>
            <person name="Yamamoto D."/>
            <person name="Yang H.P."/>
            <person name="Yang S.P."/>
            <person name="Yorke J.A."/>
            <person name="Yoshida K."/>
            <person name="Zdobnov E."/>
            <person name="Zhang P."/>
            <person name="Zhang Y."/>
            <person name="Zimin A.V."/>
            <person name="Baldwin J."/>
            <person name="Abdouelleil A."/>
            <person name="Abdulkadir J."/>
            <person name="Abebe A."/>
            <person name="Abera B."/>
            <person name="Abreu J."/>
            <person name="Acer S.C."/>
            <person name="Aftuck L."/>
            <person name="Alexander A."/>
            <person name="An P."/>
            <person name="Anderson E."/>
            <person name="Anderson S."/>
            <person name="Arachi H."/>
            <person name="Azer M."/>
            <person name="Bachantsang P."/>
            <person name="Barry A."/>
            <person name="Bayul T."/>
            <person name="Berlin A."/>
            <person name="Bessette D."/>
            <person name="Bloom T."/>
            <person name="Blye J."/>
            <person name="Boguslavskiy L."/>
            <person name="Bonnet C."/>
            <person name="Boukhgalter B."/>
            <person name="Bourzgui I."/>
            <person name="Brown A."/>
            <person name="Cahill P."/>
            <person name="Channer S."/>
            <person name="Cheshatsang Y."/>
            <person name="Chuda L."/>
            <person name="Citroen M."/>
            <person name="Collymore A."/>
            <person name="Cooke P."/>
            <person name="Costello M."/>
            <person name="D'Aco K."/>
            <person name="Daza R."/>
            <person name="De Haan G."/>
            <person name="DeGray S."/>
            <person name="DeMaso C."/>
            <person name="Dhargay N."/>
            <person name="Dooley K."/>
            <person name="Dooley E."/>
            <person name="Doricent M."/>
            <person name="Dorje P."/>
            <person name="Dorjee K."/>
            <person name="Dupes A."/>
            <person name="Elong R."/>
            <person name="Falk J."/>
            <person name="Farina A."/>
            <person name="Faro S."/>
            <person name="Ferguson D."/>
            <person name="Fisher S."/>
            <person name="Foley C.D."/>
            <person name="Franke A."/>
            <person name="Friedrich D."/>
            <person name="Gadbois L."/>
            <person name="Gearin G."/>
            <person name="Gearin C.R."/>
            <person name="Giannoukos G."/>
            <person name="Goode T."/>
            <person name="Graham J."/>
            <person name="Grandbois E."/>
            <person name="Grewal S."/>
            <person name="Gyaltsen K."/>
            <person name="Hafez N."/>
            <person name="Hagos B."/>
            <person name="Hall J."/>
            <person name="Henson C."/>
            <person name="Hollinger A."/>
            <person name="Honan T."/>
            <person name="Huard M.D."/>
            <person name="Hughes L."/>
            <person name="Hurhula B."/>
            <person name="Husby M.E."/>
            <person name="Kamat A."/>
            <person name="Kanga B."/>
            <person name="Kashin S."/>
            <person name="Khazanovich D."/>
            <person name="Kisner P."/>
            <person name="Lance K."/>
            <person name="Lara M."/>
            <person name="Lee W."/>
            <person name="Lennon N."/>
            <person name="Letendre F."/>
            <person name="LeVine R."/>
            <person name="Lipovsky A."/>
            <person name="Liu X."/>
            <person name="Liu J."/>
            <person name="Liu S."/>
            <person name="Lokyitsang T."/>
            <person name="Lokyitsang Y."/>
            <person name="Lubonja R."/>
            <person name="Lui A."/>
            <person name="MacDonald P."/>
            <person name="Magnisalis V."/>
            <person name="Maru K."/>
            <person name="Matthews C."/>
            <person name="McCusker W."/>
            <person name="McDonough S."/>
            <person name="Mehta T."/>
            <person name="Meldrim J."/>
            <person name="Meneus L."/>
            <person name="Mihai O."/>
            <person name="Mihalev A."/>
            <person name="Mihova T."/>
            <person name="Mittelman R."/>
            <person name="Mlenga V."/>
            <person name="Montmayeur A."/>
            <person name="Mulrain L."/>
            <person name="Navidi A."/>
            <person name="Naylor J."/>
            <person name="Negash T."/>
            <person name="Nguyen T."/>
            <person name="Nguyen N."/>
            <person name="Nicol R."/>
            <person name="Norbu C."/>
            <person name="Norbu N."/>
            <person name="Novod N."/>
            <person name="O'Neill B."/>
            <person name="Osman S."/>
            <person name="Markiewicz E."/>
            <person name="Oyono O.L."/>
            <person name="Patti C."/>
            <person name="Phunkhang P."/>
            <person name="Pierre F."/>
            <person name="Priest M."/>
            <person name="Raghuraman S."/>
            <person name="Rege F."/>
            <person name="Reyes R."/>
            <person name="Rise C."/>
            <person name="Rogov P."/>
            <person name="Ross K."/>
            <person name="Ryan E."/>
            <person name="Settipalli S."/>
            <person name="Shea T."/>
            <person name="Sherpa N."/>
            <person name="Shi L."/>
            <person name="Shih D."/>
            <person name="Sparrow T."/>
            <person name="Spaulding J."/>
            <person name="Stalker J."/>
            <person name="Stange-Thomann N."/>
            <person name="Stavropoulos S."/>
            <person name="Stone C."/>
            <person name="Strader C."/>
            <person name="Tesfaye S."/>
            <person name="Thomson T."/>
            <person name="Thoulutsang Y."/>
            <person name="Thoulutsang D."/>
            <person name="Topham K."/>
            <person name="Topping I."/>
            <person name="Tsamla T."/>
            <person name="Vassiliev H."/>
            <person name="Vo A."/>
            <person name="Wangchuk T."/>
            <person name="Wangdi T."/>
            <person name="Weiand M."/>
            <person name="Wilkinson J."/>
            <person name="Wilson A."/>
            <person name="Yadav S."/>
            <person name="Young G."/>
            <person name="Yu Q."/>
            <person name="Zembek L."/>
            <person name="Zhong D."/>
            <person name="Zimmer A."/>
            <person name="Zwirko Z."/>
            <person name="Jaffe D.B."/>
            <person name="Alvarez P."/>
            <person name="Brockman W."/>
            <person name="Butler J."/>
            <person name="Chin C."/>
            <person name="Gnerre S."/>
            <person name="Grabherr M."/>
            <person name="Kleber M."/>
            <person name="Mauceli E."/>
            <person name="MacCallum I."/>
        </authorList>
    </citation>
    <scope>NUCLEOTIDE SEQUENCE [LARGE SCALE GENOMIC DNA]</scope>
    <source>
        <strain evidence="13">Tucson 14030-0811.24</strain>
    </source>
</reference>
<dbReference type="GO" id="GO:0005576">
    <property type="term" value="C:extracellular region"/>
    <property type="evidence" value="ECO:0007669"/>
    <property type="project" value="UniProtKB-SubCell"/>
</dbReference>
<evidence type="ECO:0000256" key="4">
    <source>
        <dbReference type="ARBA" id="ARBA00022729"/>
    </source>
</evidence>
<protein>
    <recommendedName>
        <fullName evidence="11">Peptidase S1 domain-containing protein</fullName>
    </recommendedName>
</protein>
<evidence type="ECO:0000256" key="10">
    <source>
        <dbReference type="SAM" id="SignalP"/>
    </source>
</evidence>
<evidence type="ECO:0000256" key="8">
    <source>
        <dbReference type="ARBA" id="ARBA00023157"/>
    </source>
</evidence>
<dbReference type="Gene3D" id="2.40.10.10">
    <property type="entry name" value="Trypsin-like serine proteases"/>
    <property type="match status" value="1"/>
</dbReference>
<proteinExistence type="predicted"/>
<dbReference type="InterPro" id="IPR018114">
    <property type="entry name" value="TRYPSIN_HIS"/>
</dbReference>
<dbReference type="PROSITE" id="PS00134">
    <property type="entry name" value="TRYPSIN_HIS"/>
    <property type="match status" value="1"/>
</dbReference>
<evidence type="ECO:0000256" key="3">
    <source>
        <dbReference type="ARBA" id="ARBA00022670"/>
    </source>
</evidence>
<name>B4N9J1_DROWI</name>
<feature type="chain" id="PRO_5006458277" description="Peptidase S1 domain-containing protein" evidence="10">
    <location>
        <begin position="18"/>
        <end position="509"/>
    </location>
</feature>